<evidence type="ECO:0008006" key="4">
    <source>
        <dbReference type="Google" id="ProtNLM"/>
    </source>
</evidence>
<evidence type="ECO:0000313" key="3">
    <source>
        <dbReference type="Proteomes" id="UP000259211"/>
    </source>
</evidence>
<sequence>MADRNASNVRIAVAGDVYVGDPHAGDSITSISTVPSGMTALGYLSEDGVEIKPDRKSDAITAWQNSDIVRTTSSESSLEVSFTMIESTKQAIELYWQTTVTGGKEAGSFDVSPGKSSGVRSLLVDFVDGKEVVRYYFPEVELTEREEIKGQNGELLGYGVTLSAHPAKIGDTGDYLSARGWMTALKDNASPAPGPVSPKPGSSGSGDSEA</sequence>
<dbReference type="AlphaFoldDB" id="A0A3E2DMJ2"/>
<dbReference type="Proteomes" id="UP000259211">
    <property type="component" value="Unassembled WGS sequence"/>
</dbReference>
<reference evidence="2 3" key="1">
    <citation type="submission" date="2017-07" db="EMBL/GenBank/DDBJ databases">
        <authorList>
            <person name="Sun Z.S."/>
            <person name="Albrecht U."/>
            <person name="Echele G."/>
            <person name="Lee C.C."/>
        </authorList>
    </citation>
    <scope>NUCLEOTIDE SEQUENCE [LARGE SCALE GENOMIC DNA]</scope>
    <source>
        <strain evidence="2 3">P16-029</strain>
    </source>
</reference>
<gene>
    <name evidence="2" type="ORF">CHT91_02940</name>
</gene>
<protein>
    <recommendedName>
        <fullName evidence="4">Phage tail protein</fullName>
    </recommendedName>
</protein>
<dbReference type="RefSeq" id="WP_117188635.1">
    <property type="nucleotide sequence ID" value="NZ_NOWI01000002.1"/>
</dbReference>
<name>A0A3E2DMJ2_9ACTN</name>
<evidence type="ECO:0000256" key="1">
    <source>
        <dbReference type="SAM" id="MobiDB-lite"/>
    </source>
</evidence>
<dbReference type="InterPro" id="IPR058154">
    <property type="entry name" value="Bxb1_TTP-like"/>
</dbReference>
<feature type="compositionally biased region" description="Low complexity" evidence="1">
    <location>
        <begin position="199"/>
        <end position="210"/>
    </location>
</feature>
<dbReference type="Pfam" id="PF25681">
    <property type="entry name" value="Phage_TTP_17"/>
    <property type="match status" value="1"/>
</dbReference>
<organism evidence="2 3">
    <name type="scientific">Cutibacterium avidum</name>
    <dbReference type="NCBI Taxonomy" id="33010"/>
    <lineage>
        <taxon>Bacteria</taxon>
        <taxon>Bacillati</taxon>
        <taxon>Actinomycetota</taxon>
        <taxon>Actinomycetes</taxon>
        <taxon>Propionibacteriales</taxon>
        <taxon>Propionibacteriaceae</taxon>
        <taxon>Cutibacterium</taxon>
    </lineage>
</organism>
<proteinExistence type="predicted"/>
<dbReference type="EMBL" id="NOWI01000002">
    <property type="protein sequence ID" value="RFT46514.1"/>
    <property type="molecule type" value="Genomic_DNA"/>
</dbReference>
<feature type="region of interest" description="Disordered" evidence="1">
    <location>
        <begin position="186"/>
        <end position="210"/>
    </location>
</feature>
<accession>A0A3E2DMJ2</accession>
<evidence type="ECO:0000313" key="2">
    <source>
        <dbReference type="EMBL" id="RFT46514.1"/>
    </source>
</evidence>
<comment type="caution">
    <text evidence="2">The sequence shown here is derived from an EMBL/GenBank/DDBJ whole genome shotgun (WGS) entry which is preliminary data.</text>
</comment>